<dbReference type="FunFam" id="1.10.238.10:FF:000530">
    <property type="entry name" value="Zgc:85932"/>
    <property type="match status" value="1"/>
</dbReference>
<evidence type="ECO:0000256" key="2">
    <source>
        <dbReference type="ARBA" id="ARBA00022670"/>
    </source>
</evidence>
<dbReference type="SUPFAM" id="SSF47473">
    <property type="entry name" value="EF-hand"/>
    <property type="match status" value="1"/>
</dbReference>
<evidence type="ECO:0000256" key="5">
    <source>
        <dbReference type="ARBA" id="ARBA00022807"/>
    </source>
</evidence>
<evidence type="ECO:0000259" key="10">
    <source>
        <dbReference type="PROSITE" id="PS50203"/>
    </source>
</evidence>
<dbReference type="InterPro" id="IPR038765">
    <property type="entry name" value="Papain-like_cys_pep_sf"/>
</dbReference>
<protein>
    <submittedName>
        <fullName evidence="12 13">Putative calpain-9-like</fullName>
    </submittedName>
</protein>
<dbReference type="PROSITE" id="PS50203">
    <property type="entry name" value="CALPAIN_CAT"/>
    <property type="match status" value="1"/>
</dbReference>
<dbReference type="Gene3D" id="1.10.238.10">
    <property type="entry name" value="EF-hand"/>
    <property type="match status" value="1"/>
</dbReference>
<dbReference type="PANTHER" id="PTHR10183:SF434">
    <property type="entry name" value="CALPAIN-3"/>
    <property type="match status" value="1"/>
</dbReference>
<dbReference type="InterPro" id="IPR036213">
    <property type="entry name" value="Calpain_III_sf"/>
</dbReference>
<dbReference type="Gene3D" id="2.60.120.380">
    <property type="match status" value="1"/>
</dbReference>
<name>A0A2U9B3P2_SCOMX</name>
<gene>
    <name evidence="13" type="ORF">SMAX5B_019871</name>
</gene>
<dbReference type="SUPFAM" id="SSF54001">
    <property type="entry name" value="Cysteine proteinases"/>
    <property type="match status" value="1"/>
</dbReference>
<evidence type="ECO:0000256" key="7">
    <source>
        <dbReference type="PIRSR" id="PIRSR622684-1"/>
    </source>
</evidence>
<dbReference type="InterPro" id="IPR022682">
    <property type="entry name" value="Calpain_domain_III"/>
</dbReference>
<dbReference type="FunFam" id="2.60.120.380:FF:000011">
    <property type="entry name" value="Calpain 12"/>
    <property type="match status" value="1"/>
</dbReference>
<keyword evidence="2 8" id="KW-0645">Protease</keyword>
<evidence type="ECO:0000313" key="14">
    <source>
        <dbReference type="Proteomes" id="UP000246464"/>
    </source>
</evidence>
<evidence type="ECO:0000256" key="6">
    <source>
        <dbReference type="ARBA" id="ARBA00022837"/>
    </source>
</evidence>
<dbReference type="STRING" id="52904.ENSSMAP00000031749"/>
<keyword evidence="3" id="KW-0479">Metal-binding</keyword>
<feature type="domain" description="EF-hand" evidence="11">
    <location>
        <begin position="601"/>
        <end position="636"/>
    </location>
</feature>
<evidence type="ECO:0000259" key="11">
    <source>
        <dbReference type="PROSITE" id="PS50222"/>
    </source>
</evidence>
<dbReference type="CDD" id="cd00044">
    <property type="entry name" value="CysPc"/>
    <property type="match status" value="1"/>
</dbReference>
<feature type="active site" evidence="7 8">
    <location>
        <position position="263"/>
    </location>
</feature>
<dbReference type="InterPro" id="IPR011992">
    <property type="entry name" value="EF-hand-dom_pair"/>
</dbReference>
<feature type="active site" evidence="7 8">
    <location>
        <position position="287"/>
    </location>
</feature>
<sequence>MIKSSSVSSEGAGPPLEDDVDSVCSDELLGSQSRRWLADLLSGDMPPEGGDVGTVGRDGLFVDYHFPLGELEMHSGVQWKRPKELCSSPQFIVKGATRLDIRQGKLNDCWLLSAIASLAMHSSLLIKVMPPGQSFQDGYNGSFTFRFWQYGLWEEVRIDDLLPTRDNKLLFLSSPDKQEFWSSLLEKAYAKLKGGYRSLDMGFPHEAMVDMTGGVAEVLKIASLPRDLPTFLRYLLSKGALINCFNCQGPLEKRNELGIMYRHAYSLTAVEKVKMTHGTKDLVRILNPWGKTEWLGAWSDVTGPEWEKVSAKEQKRLQRVRREDGEFWMSVSDFRQQFELMEVCHLTSSLPKWGSSVLPWSCIMLHGNWVPSITAGGSPLGASFWWNPQFHFDLSEVDGGNDKKTCSFVLALMQKHHRRRGIDMAIALHIYPVHPTKPYLSLEDLKALRPVLCTPHYSSRREVVLRGSLPPGSYIIIPSTIEPNQQGAFLLRVLTEQGNAATPVQKPAPQDVLLKAELSYPHEAALPSPRSTRRLFDRHCNKKGFCKPAHLHSLLTEVIQGGVLAGSEKNLALEHCKSLVVLMDTQGIAQLNWHEFHSLWEKIKRWTDIFLVFDKNKTRRLEYQEVTPALKAAGITVDDLVMQLVGLRYTEPDMTISYPGFLYLVMKLESMIHKFQAYDVAGMETITVSYRQWLHMTMYN</sequence>
<dbReference type="SMART" id="SM00230">
    <property type="entry name" value="CysPc"/>
    <property type="match status" value="1"/>
</dbReference>
<dbReference type="Proteomes" id="UP000246464">
    <property type="component" value="Chromosome 3"/>
</dbReference>
<dbReference type="GO" id="GO:0005737">
    <property type="term" value="C:cytoplasm"/>
    <property type="evidence" value="ECO:0007669"/>
    <property type="project" value="TreeGrafter"/>
</dbReference>
<comment type="similarity">
    <text evidence="1">Belongs to the peptidase C2 family.</text>
</comment>
<dbReference type="GO" id="GO:0004198">
    <property type="term" value="F:calcium-dependent cysteine-type endopeptidase activity"/>
    <property type="evidence" value="ECO:0007669"/>
    <property type="project" value="InterPro"/>
</dbReference>
<dbReference type="OMA" id="EVMEVCH"/>
<dbReference type="Gene3D" id="3.90.70.10">
    <property type="entry name" value="Cysteine proteinases"/>
    <property type="match status" value="1"/>
</dbReference>
<dbReference type="EMBL" id="CP026245">
    <property type="protein sequence ID" value="AWO98559.1"/>
    <property type="molecule type" value="Genomic_DNA"/>
</dbReference>
<dbReference type="AlphaFoldDB" id="A0A2U9B3P2"/>
<dbReference type="EMBL" id="CP026245">
    <property type="protein sequence ID" value="AWO98558.1"/>
    <property type="molecule type" value="Genomic_DNA"/>
</dbReference>
<evidence type="ECO:0000256" key="8">
    <source>
        <dbReference type="PROSITE-ProRule" id="PRU00239"/>
    </source>
</evidence>
<evidence type="ECO:0000256" key="1">
    <source>
        <dbReference type="ARBA" id="ARBA00007623"/>
    </source>
</evidence>
<dbReference type="InterPro" id="IPR001300">
    <property type="entry name" value="Peptidase_C2_calpain_cat"/>
</dbReference>
<dbReference type="SMART" id="SM00720">
    <property type="entry name" value="calpain_III"/>
    <property type="match status" value="1"/>
</dbReference>
<dbReference type="GO" id="GO:0005509">
    <property type="term" value="F:calcium ion binding"/>
    <property type="evidence" value="ECO:0007669"/>
    <property type="project" value="InterPro"/>
</dbReference>
<dbReference type="PROSITE" id="PS50222">
    <property type="entry name" value="EF_HAND_2"/>
    <property type="match status" value="1"/>
</dbReference>
<dbReference type="PROSITE" id="PS00018">
    <property type="entry name" value="EF_HAND_1"/>
    <property type="match status" value="1"/>
</dbReference>
<proteinExistence type="inferred from homology"/>
<reference evidence="13 14" key="1">
    <citation type="submission" date="2017-12" db="EMBL/GenBank/DDBJ databases">
        <title>Integrating genomic resources of turbot (Scophthalmus maximus) in depth evaluation of genetic and physical mapping variation across individuals.</title>
        <authorList>
            <person name="Martinez P."/>
        </authorList>
    </citation>
    <scope>NUCLEOTIDE SEQUENCE [LARGE SCALE GENOMIC DNA]</scope>
</reference>
<accession>A0A2U9B3P2</accession>
<dbReference type="Pfam" id="PF00648">
    <property type="entry name" value="Peptidase_C2"/>
    <property type="match status" value="1"/>
</dbReference>
<evidence type="ECO:0000313" key="13">
    <source>
        <dbReference type="EMBL" id="AWO98559.1"/>
    </source>
</evidence>
<dbReference type="PRINTS" id="PR00704">
    <property type="entry name" value="CALPAIN"/>
</dbReference>
<evidence type="ECO:0000256" key="4">
    <source>
        <dbReference type="ARBA" id="ARBA00022801"/>
    </source>
</evidence>
<dbReference type="InterPro" id="IPR018247">
    <property type="entry name" value="EF_Hand_1_Ca_BS"/>
</dbReference>
<evidence type="ECO:0000313" key="12">
    <source>
        <dbReference type="EMBL" id="AWO98558.1"/>
    </source>
</evidence>
<organism evidence="13 14">
    <name type="scientific">Scophthalmus maximus</name>
    <name type="common">Turbot</name>
    <name type="synonym">Psetta maxima</name>
    <dbReference type="NCBI Taxonomy" id="52904"/>
    <lineage>
        <taxon>Eukaryota</taxon>
        <taxon>Metazoa</taxon>
        <taxon>Chordata</taxon>
        <taxon>Craniata</taxon>
        <taxon>Vertebrata</taxon>
        <taxon>Euteleostomi</taxon>
        <taxon>Actinopterygii</taxon>
        <taxon>Neopterygii</taxon>
        <taxon>Teleostei</taxon>
        <taxon>Neoteleostei</taxon>
        <taxon>Acanthomorphata</taxon>
        <taxon>Carangaria</taxon>
        <taxon>Pleuronectiformes</taxon>
        <taxon>Pleuronectoidei</taxon>
        <taxon>Scophthalmidae</taxon>
        <taxon>Scophthalmus</taxon>
    </lineage>
</organism>
<dbReference type="FunFam" id="3.90.70.10:FF:000114">
    <property type="entry name" value="Calpain a"/>
    <property type="match status" value="1"/>
</dbReference>
<keyword evidence="4 8" id="KW-0378">Hydrolase</keyword>
<dbReference type="InterPro" id="IPR022683">
    <property type="entry name" value="Calpain_III"/>
</dbReference>
<evidence type="ECO:0000256" key="3">
    <source>
        <dbReference type="ARBA" id="ARBA00022723"/>
    </source>
</evidence>
<feature type="active site" evidence="7 8">
    <location>
        <position position="109"/>
    </location>
</feature>
<keyword evidence="6" id="KW-0106">Calcium</keyword>
<keyword evidence="14" id="KW-1185">Reference proteome</keyword>
<dbReference type="GO" id="GO:0006508">
    <property type="term" value="P:proteolysis"/>
    <property type="evidence" value="ECO:0007669"/>
    <property type="project" value="UniProtKB-KW"/>
</dbReference>
<dbReference type="PANTHER" id="PTHR10183">
    <property type="entry name" value="CALPAIN"/>
    <property type="match status" value="1"/>
</dbReference>
<keyword evidence="5 8" id="KW-0788">Thiol protease</keyword>
<feature type="region of interest" description="Disordered" evidence="9">
    <location>
        <begin position="1"/>
        <end position="21"/>
    </location>
</feature>
<evidence type="ECO:0000256" key="9">
    <source>
        <dbReference type="SAM" id="MobiDB-lite"/>
    </source>
</evidence>
<dbReference type="SUPFAM" id="SSF49758">
    <property type="entry name" value="Calpain large subunit, middle domain (domain III)"/>
    <property type="match status" value="1"/>
</dbReference>
<dbReference type="InterPro" id="IPR002048">
    <property type="entry name" value="EF_hand_dom"/>
</dbReference>
<dbReference type="InterPro" id="IPR022684">
    <property type="entry name" value="Calpain_cysteine_protease"/>
</dbReference>
<dbReference type="Pfam" id="PF01067">
    <property type="entry name" value="Calpain_III"/>
    <property type="match status" value="1"/>
</dbReference>
<feature type="domain" description="Calpain catalytic" evidence="10">
    <location>
        <begin position="60"/>
        <end position="347"/>
    </location>
</feature>